<evidence type="ECO:0008006" key="3">
    <source>
        <dbReference type="Google" id="ProtNLM"/>
    </source>
</evidence>
<proteinExistence type="predicted"/>
<protein>
    <recommendedName>
        <fullName evidence="3">DUF223 domain-containing protein</fullName>
    </recommendedName>
</protein>
<accession>A0A484LTY5</accession>
<gene>
    <name evidence="1" type="ORF">CCAM_LOCUS21747</name>
</gene>
<reference evidence="1 2" key="1">
    <citation type="submission" date="2018-04" db="EMBL/GenBank/DDBJ databases">
        <authorList>
            <person name="Vogel A."/>
        </authorList>
    </citation>
    <scope>NUCLEOTIDE SEQUENCE [LARGE SCALE GENOMIC DNA]</scope>
</reference>
<dbReference type="Gene3D" id="2.40.50.140">
    <property type="entry name" value="Nucleic acid-binding proteins"/>
    <property type="match status" value="1"/>
</dbReference>
<dbReference type="AlphaFoldDB" id="A0A484LTY5"/>
<name>A0A484LTY5_9ASTE</name>
<keyword evidence="2" id="KW-1185">Reference proteome</keyword>
<dbReference type="EMBL" id="OOIL02002033">
    <property type="protein sequence ID" value="VFQ79971.1"/>
    <property type="molecule type" value="Genomic_DNA"/>
</dbReference>
<dbReference type="InterPro" id="IPR012340">
    <property type="entry name" value="NA-bd_OB-fold"/>
</dbReference>
<dbReference type="OrthoDB" id="913088at2759"/>
<evidence type="ECO:0000313" key="1">
    <source>
        <dbReference type="EMBL" id="VFQ79971.1"/>
    </source>
</evidence>
<evidence type="ECO:0000313" key="2">
    <source>
        <dbReference type="Proteomes" id="UP000595140"/>
    </source>
</evidence>
<sequence>MFTPISKLDNNRATWILKLRAIRVYFVPRWARGGDSMEIVFHDEHVLERGFMHISTARKKKKFESQITEDGVYAIRNVHVHDNYQSQNMSGNNVGNSWLMIFYIVKDVFLVIKV</sequence>
<dbReference type="Proteomes" id="UP000595140">
    <property type="component" value="Unassembled WGS sequence"/>
</dbReference>
<organism evidence="1 2">
    <name type="scientific">Cuscuta campestris</name>
    <dbReference type="NCBI Taxonomy" id="132261"/>
    <lineage>
        <taxon>Eukaryota</taxon>
        <taxon>Viridiplantae</taxon>
        <taxon>Streptophyta</taxon>
        <taxon>Embryophyta</taxon>
        <taxon>Tracheophyta</taxon>
        <taxon>Spermatophyta</taxon>
        <taxon>Magnoliopsida</taxon>
        <taxon>eudicotyledons</taxon>
        <taxon>Gunneridae</taxon>
        <taxon>Pentapetalae</taxon>
        <taxon>asterids</taxon>
        <taxon>lamiids</taxon>
        <taxon>Solanales</taxon>
        <taxon>Convolvulaceae</taxon>
        <taxon>Cuscuteae</taxon>
        <taxon>Cuscuta</taxon>
        <taxon>Cuscuta subgen. Grammica</taxon>
        <taxon>Cuscuta sect. Cleistogrammica</taxon>
    </lineage>
</organism>